<dbReference type="Proteomes" id="UP001190700">
    <property type="component" value="Unassembled WGS sequence"/>
</dbReference>
<protein>
    <submittedName>
        <fullName evidence="2">Uncharacterized protein</fullName>
    </submittedName>
</protein>
<name>A0AAE0LFS5_9CHLO</name>
<evidence type="ECO:0000313" key="2">
    <source>
        <dbReference type="EMBL" id="KAK3283532.1"/>
    </source>
</evidence>
<evidence type="ECO:0000256" key="1">
    <source>
        <dbReference type="SAM" id="MobiDB-lite"/>
    </source>
</evidence>
<reference evidence="2 3" key="1">
    <citation type="journal article" date="2015" name="Genome Biol. Evol.">
        <title>Comparative Genomics of a Bacterivorous Green Alga Reveals Evolutionary Causalities and Consequences of Phago-Mixotrophic Mode of Nutrition.</title>
        <authorList>
            <person name="Burns J.A."/>
            <person name="Paasch A."/>
            <person name="Narechania A."/>
            <person name="Kim E."/>
        </authorList>
    </citation>
    <scope>NUCLEOTIDE SEQUENCE [LARGE SCALE GENOMIC DNA]</scope>
    <source>
        <strain evidence="2 3">PLY_AMNH</strain>
    </source>
</reference>
<comment type="caution">
    <text evidence="2">The sequence shown here is derived from an EMBL/GenBank/DDBJ whole genome shotgun (WGS) entry which is preliminary data.</text>
</comment>
<dbReference type="EMBL" id="LGRX02002729">
    <property type="protein sequence ID" value="KAK3283532.1"/>
    <property type="molecule type" value="Genomic_DNA"/>
</dbReference>
<feature type="compositionally biased region" description="Low complexity" evidence="1">
    <location>
        <begin position="52"/>
        <end position="71"/>
    </location>
</feature>
<proteinExistence type="predicted"/>
<sequence length="324" mass="35671">MPNARLAAYTLAKIRNAKVVSRPYPHVYIQDVFSPSFYPCMLARLPRKPPRGNVTSVGGQSTSSSVEVSANGTAKAAIHIEQADQDAEDPQSPPADLKNTSKDVGNQTIDVDVAANREVALRAISGYNQLGSKISKRFVIQLLPKGAPKPKKPAPNPKGYDAKFWQSFSNHFATPALAHAWVQKFKSTVNKRFSSKRTRASYTYRMDLSRDISGYSIGPHSDTEMKWVTTLYYLPPTAEDSDVGTAVIQSLTGSLQKTGAQHKKWGPNWKIAYRAPYTPNSVLAFAPCWSSWHGVPPMREGVIRDTIQGFVRSSLRVTKSSCGK</sequence>
<dbReference type="AlphaFoldDB" id="A0AAE0LFS5"/>
<accession>A0AAE0LFS5</accession>
<keyword evidence="3" id="KW-1185">Reference proteome</keyword>
<evidence type="ECO:0000313" key="3">
    <source>
        <dbReference type="Proteomes" id="UP001190700"/>
    </source>
</evidence>
<feature type="region of interest" description="Disordered" evidence="1">
    <location>
        <begin position="83"/>
        <end position="104"/>
    </location>
</feature>
<dbReference type="Gene3D" id="2.60.120.620">
    <property type="entry name" value="q2cbj1_9rhob like domain"/>
    <property type="match status" value="1"/>
</dbReference>
<gene>
    <name evidence="2" type="ORF">CYMTET_8765</name>
</gene>
<organism evidence="2 3">
    <name type="scientific">Cymbomonas tetramitiformis</name>
    <dbReference type="NCBI Taxonomy" id="36881"/>
    <lineage>
        <taxon>Eukaryota</taxon>
        <taxon>Viridiplantae</taxon>
        <taxon>Chlorophyta</taxon>
        <taxon>Pyramimonadophyceae</taxon>
        <taxon>Pyramimonadales</taxon>
        <taxon>Pyramimonadaceae</taxon>
        <taxon>Cymbomonas</taxon>
    </lineage>
</organism>
<feature type="region of interest" description="Disordered" evidence="1">
    <location>
        <begin position="49"/>
        <end position="71"/>
    </location>
</feature>